<dbReference type="InterPro" id="IPR043730">
    <property type="entry name" value="DUF5673"/>
</dbReference>
<evidence type="ECO:0000313" key="4">
    <source>
        <dbReference type="Proteomes" id="UP001637996"/>
    </source>
</evidence>
<evidence type="ECO:0000256" key="1">
    <source>
        <dbReference type="SAM" id="Phobius"/>
    </source>
</evidence>
<organism evidence="3 4">
    <name type="scientific">Anaerococcus martiniensis</name>
    <dbReference type="NCBI Taxonomy" id="3115615"/>
    <lineage>
        <taxon>Bacteria</taxon>
        <taxon>Bacillati</taxon>
        <taxon>Bacillota</taxon>
        <taxon>Tissierellia</taxon>
        <taxon>Tissierellales</taxon>
        <taxon>Peptoniphilaceae</taxon>
        <taxon>Anaerococcus</taxon>
    </lineage>
</organism>
<proteinExistence type="predicted"/>
<keyword evidence="4" id="KW-1185">Reference proteome</keyword>
<feature type="transmembrane region" description="Helical" evidence="1">
    <location>
        <begin position="49"/>
        <end position="71"/>
    </location>
</feature>
<keyword evidence="1" id="KW-0812">Transmembrane</keyword>
<feature type="transmembrane region" description="Helical" evidence="1">
    <location>
        <begin position="12"/>
        <end position="28"/>
    </location>
</feature>
<accession>A0ABW9M8F8</accession>
<evidence type="ECO:0000313" key="3">
    <source>
        <dbReference type="EMBL" id="MFO3665143.1"/>
    </source>
</evidence>
<feature type="transmembrane region" description="Helical" evidence="1">
    <location>
        <begin position="77"/>
        <end position="95"/>
    </location>
</feature>
<sequence length="167" mass="19512">MFNGKNNLDNFVLIMYIAIIAFFIYRIYKSFTNKKLLAGETHKFDRPSTTFEWVLLLFLLATAIFNLVAGIKQNNRNAIYMSVVMVVLVFVFALVQQNKLYIAENGVLINSNFYTYKELKKWGFDKEKNDLVMVVKKDRQETNEATKVKSEDIKTVNNLIRKYKLGK</sequence>
<evidence type="ECO:0000259" key="2">
    <source>
        <dbReference type="Pfam" id="PF18923"/>
    </source>
</evidence>
<dbReference type="RefSeq" id="WP_410030855.1">
    <property type="nucleotide sequence ID" value="NZ_JBGMEI010000002.1"/>
</dbReference>
<dbReference type="EMBL" id="JBGMEI010000002">
    <property type="protein sequence ID" value="MFO3665143.1"/>
    <property type="molecule type" value="Genomic_DNA"/>
</dbReference>
<dbReference type="Proteomes" id="UP001637996">
    <property type="component" value="Unassembled WGS sequence"/>
</dbReference>
<keyword evidence="1" id="KW-1133">Transmembrane helix</keyword>
<protein>
    <submittedName>
        <fullName evidence="3">DUF986 family protein</fullName>
    </submittedName>
</protein>
<comment type="caution">
    <text evidence="3">The sequence shown here is derived from an EMBL/GenBank/DDBJ whole genome shotgun (WGS) entry which is preliminary data.</text>
</comment>
<dbReference type="Pfam" id="PF18923">
    <property type="entry name" value="DUF5673"/>
    <property type="match status" value="1"/>
</dbReference>
<gene>
    <name evidence="3" type="ORF">ACCQ41_02610</name>
</gene>
<keyword evidence="1" id="KW-0472">Membrane</keyword>
<feature type="domain" description="DUF5673" evidence="2">
    <location>
        <begin position="98"/>
        <end position="164"/>
    </location>
</feature>
<reference evidence="3 4" key="1">
    <citation type="journal article" date="2025" name="Anaerobe">
        <title>Description of Anaerococcus kampingiae sp. nov., Anaerococcus groningensis sp. nov., Anaerococcus martiniensis sp. nov., and Anaerococcus cruorum sp. nov., isolated from human clinical specimens.</title>
        <authorList>
            <person name="Boiten K.E."/>
            <person name="Meijer J."/>
            <person name="van Wezel E.M."/>
            <person name="Veloo A.C.M."/>
        </authorList>
    </citation>
    <scope>NUCLEOTIDE SEQUENCE [LARGE SCALE GENOMIC DNA]</scope>
    <source>
        <strain evidence="3 4">ENR0831</strain>
    </source>
</reference>
<name>A0ABW9M8F8_9FIRM</name>